<evidence type="ECO:0000313" key="3">
    <source>
        <dbReference type="Proteomes" id="UP001610432"/>
    </source>
</evidence>
<dbReference type="Proteomes" id="UP001610432">
    <property type="component" value="Unassembled WGS sequence"/>
</dbReference>
<reference evidence="2 3" key="1">
    <citation type="submission" date="2024-07" db="EMBL/GenBank/DDBJ databases">
        <title>Section-level genome sequencing and comparative genomics of Aspergillus sections Usti and Cavernicolus.</title>
        <authorList>
            <consortium name="Lawrence Berkeley National Laboratory"/>
            <person name="Nybo J.L."/>
            <person name="Vesth T.C."/>
            <person name="Theobald S."/>
            <person name="Frisvad J.C."/>
            <person name="Larsen T.O."/>
            <person name="Kjaerboelling I."/>
            <person name="Rothschild-Mancinelli K."/>
            <person name="Lyhne E.K."/>
            <person name="Kogle M.E."/>
            <person name="Barry K."/>
            <person name="Clum A."/>
            <person name="Na H."/>
            <person name="Ledsgaard L."/>
            <person name="Lin J."/>
            <person name="Lipzen A."/>
            <person name="Kuo A."/>
            <person name="Riley R."/>
            <person name="Mondo S."/>
            <person name="Labutti K."/>
            <person name="Haridas S."/>
            <person name="Pangalinan J."/>
            <person name="Salamov A.A."/>
            <person name="Simmons B.A."/>
            <person name="Magnuson J.K."/>
            <person name="Chen J."/>
            <person name="Drula E."/>
            <person name="Henrissat B."/>
            <person name="Wiebenga A."/>
            <person name="Lubbers R.J."/>
            <person name="Gomes A.C."/>
            <person name="Macurrencykelacurrency M.R."/>
            <person name="Stajich J."/>
            <person name="Grigoriev I.V."/>
            <person name="Mortensen U.H."/>
            <person name="De Vries R.P."/>
            <person name="Baker S.E."/>
            <person name="Andersen M.R."/>
        </authorList>
    </citation>
    <scope>NUCLEOTIDE SEQUENCE [LARGE SCALE GENOMIC DNA]</scope>
    <source>
        <strain evidence="2 3">CBS 449.75</strain>
    </source>
</reference>
<sequence>MASPTPRSLVDLPTEILMEIVWQIPTIEDAYHLARSCSRLYEILQSAACRSRVFRSLAGVPGSSEYNLDKAFSVLVRMAPFKWCLKGTEKRTWILIDIDYMPIKDKVHLTMWDLTTIRNHQRHLTFHEALHKFLQQFYDLKRLWHNHFESGTEDILAAAAALQADILREPDNASTGVPADDLCSERTVIALTLDCLAVIRDLCHIECHATNRPQNWLFRHGSRVNLFAAGYEYNTVYPSVTLYRYVGTGRPKRARPAGRATQDEAGRWNYGHIEDMLGDILRLSLGLLNTQDPRHWSTVLYVLSVLVLIRDSLRPYLQWMRKMTVAGDAVAKVLDDLARYYYLCTDGGFVLGYWWDEEAYARRVGHCKVSIERAHRLRRLWAPKDDSDDEEDGVVKWDDCERALGTTGFRERLELFIRMWD</sequence>
<feature type="domain" description="F-box" evidence="1">
    <location>
        <begin position="6"/>
        <end position="57"/>
    </location>
</feature>
<name>A0ABR4L8I1_9EURO</name>
<protein>
    <recommendedName>
        <fullName evidence="1">F-box domain-containing protein</fullName>
    </recommendedName>
</protein>
<gene>
    <name evidence="2" type="ORF">BJX67DRAFT_367894</name>
</gene>
<evidence type="ECO:0000259" key="1">
    <source>
        <dbReference type="PROSITE" id="PS50181"/>
    </source>
</evidence>
<comment type="caution">
    <text evidence="2">The sequence shown here is derived from an EMBL/GenBank/DDBJ whole genome shotgun (WGS) entry which is preliminary data.</text>
</comment>
<evidence type="ECO:0000313" key="2">
    <source>
        <dbReference type="EMBL" id="KAL2860824.1"/>
    </source>
</evidence>
<dbReference type="RefSeq" id="XP_070880718.1">
    <property type="nucleotide sequence ID" value="XM_071030577.1"/>
</dbReference>
<dbReference type="GeneID" id="98145649"/>
<dbReference type="PROSITE" id="PS50181">
    <property type="entry name" value="FBOX"/>
    <property type="match status" value="1"/>
</dbReference>
<organism evidence="2 3">
    <name type="scientific">Aspergillus lucknowensis</name>
    <dbReference type="NCBI Taxonomy" id="176173"/>
    <lineage>
        <taxon>Eukaryota</taxon>
        <taxon>Fungi</taxon>
        <taxon>Dikarya</taxon>
        <taxon>Ascomycota</taxon>
        <taxon>Pezizomycotina</taxon>
        <taxon>Eurotiomycetes</taxon>
        <taxon>Eurotiomycetidae</taxon>
        <taxon>Eurotiales</taxon>
        <taxon>Aspergillaceae</taxon>
        <taxon>Aspergillus</taxon>
        <taxon>Aspergillus subgen. Nidulantes</taxon>
    </lineage>
</organism>
<accession>A0ABR4L8I1</accession>
<proteinExistence type="predicted"/>
<keyword evidence="3" id="KW-1185">Reference proteome</keyword>
<dbReference type="EMBL" id="JBFXLQ010000083">
    <property type="protein sequence ID" value="KAL2860824.1"/>
    <property type="molecule type" value="Genomic_DNA"/>
</dbReference>
<dbReference type="InterPro" id="IPR001810">
    <property type="entry name" value="F-box_dom"/>
</dbReference>